<name>A0A2S1SF79_9FLAO</name>
<protein>
    <submittedName>
        <fullName evidence="3">Glycosyl transferase</fullName>
    </submittedName>
</protein>
<dbReference type="Proteomes" id="UP000244937">
    <property type="component" value="Chromosome"/>
</dbReference>
<dbReference type="CDD" id="cd00761">
    <property type="entry name" value="Glyco_tranf_GTA_type"/>
    <property type="match status" value="1"/>
</dbReference>
<keyword evidence="1" id="KW-0472">Membrane</keyword>
<dbReference type="InterPro" id="IPR029044">
    <property type="entry name" value="Nucleotide-diphossugar_trans"/>
</dbReference>
<dbReference type="OrthoDB" id="9815829at2"/>
<feature type="domain" description="Glycosyltransferase 2-like" evidence="2">
    <location>
        <begin position="7"/>
        <end position="134"/>
    </location>
</feature>
<dbReference type="Pfam" id="PF00535">
    <property type="entry name" value="Glycos_transf_2"/>
    <property type="match status" value="1"/>
</dbReference>
<keyword evidence="4" id="KW-1185">Reference proteome</keyword>
<dbReference type="AlphaFoldDB" id="A0A2S1SF79"/>
<organism evidence="3 4">
    <name type="scientific">Flavobacterium pallidum</name>
    <dbReference type="NCBI Taxonomy" id="2172098"/>
    <lineage>
        <taxon>Bacteria</taxon>
        <taxon>Pseudomonadati</taxon>
        <taxon>Bacteroidota</taxon>
        <taxon>Flavobacteriia</taxon>
        <taxon>Flavobacteriales</taxon>
        <taxon>Flavobacteriaceae</taxon>
        <taxon>Flavobacterium</taxon>
    </lineage>
</organism>
<dbReference type="PANTHER" id="PTHR22916:SF3">
    <property type="entry name" value="UDP-GLCNAC:BETAGAL BETA-1,3-N-ACETYLGLUCOSAMINYLTRANSFERASE-LIKE PROTEIN 1"/>
    <property type="match status" value="1"/>
</dbReference>
<dbReference type="GO" id="GO:0016758">
    <property type="term" value="F:hexosyltransferase activity"/>
    <property type="evidence" value="ECO:0007669"/>
    <property type="project" value="UniProtKB-ARBA"/>
</dbReference>
<reference evidence="3 4" key="1">
    <citation type="submission" date="2018-05" db="EMBL/GenBank/DDBJ databases">
        <title>Genome sequencing of Flavobacterium sp. HYN0049.</title>
        <authorList>
            <person name="Yi H."/>
            <person name="Baek C."/>
        </authorList>
    </citation>
    <scope>NUCLEOTIDE SEQUENCE [LARGE SCALE GENOMIC DNA]</scope>
    <source>
        <strain evidence="3 4">HYN0049</strain>
    </source>
</reference>
<dbReference type="InterPro" id="IPR001173">
    <property type="entry name" value="Glyco_trans_2-like"/>
</dbReference>
<dbReference type="PANTHER" id="PTHR22916">
    <property type="entry name" value="GLYCOSYLTRANSFERASE"/>
    <property type="match status" value="1"/>
</dbReference>
<evidence type="ECO:0000313" key="4">
    <source>
        <dbReference type="Proteomes" id="UP000244937"/>
    </source>
</evidence>
<dbReference type="KEGG" id="fpal:HYN49_03680"/>
<dbReference type="SUPFAM" id="SSF53448">
    <property type="entry name" value="Nucleotide-diphospho-sugar transferases"/>
    <property type="match status" value="1"/>
</dbReference>
<dbReference type="EMBL" id="CP029187">
    <property type="protein sequence ID" value="AWI25063.1"/>
    <property type="molecule type" value="Genomic_DNA"/>
</dbReference>
<keyword evidence="1" id="KW-0812">Transmembrane</keyword>
<keyword evidence="1" id="KW-1133">Transmembrane helix</keyword>
<sequence>MERPVVSIITPSYNSASFITQTIRSVQEQTFLHWELLITDDCSTDDTVEIINAFIKADSRIKLFTLPQNAGPGVARNHSLNHAAGKYIAFLDSDDLWKPEKLEKQIRFMAQSGQHFTFTFYDCMDENGDLMNQRVEAPETLSYKQLFFCNYVGNLTGIYDSDYFGKIPVSSIKKRQDWIVWLTILKKLKYAKPVPESLAVYRIRTKSVSSSKMNLLQYNYAVYRDFHRLNVIAALACMAIFLVVQLLVKPRYVKKS</sequence>
<dbReference type="FunFam" id="3.90.550.10:FF:000130">
    <property type="entry name" value="Family 2 glycosyl transferase"/>
    <property type="match status" value="1"/>
</dbReference>
<gene>
    <name evidence="3" type="ORF">HYN49_03680</name>
</gene>
<feature type="transmembrane region" description="Helical" evidence="1">
    <location>
        <begin position="229"/>
        <end position="248"/>
    </location>
</feature>
<evidence type="ECO:0000313" key="3">
    <source>
        <dbReference type="EMBL" id="AWI25063.1"/>
    </source>
</evidence>
<evidence type="ECO:0000259" key="2">
    <source>
        <dbReference type="Pfam" id="PF00535"/>
    </source>
</evidence>
<proteinExistence type="predicted"/>
<dbReference type="Gene3D" id="3.90.550.10">
    <property type="entry name" value="Spore Coat Polysaccharide Biosynthesis Protein SpsA, Chain A"/>
    <property type="match status" value="1"/>
</dbReference>
<accession>A0A2S1SF79</accession>
<evidence type="ECO:0000256" key="1">
    <source>
        <dbReference type="SAM" id="Phobius"/>
    </source>
</evidence>
<keyword evidence="3" id="KW-0808">Transferase</keyword>